<reference evidence="3 4" key="1">
    <citation type="journal article" date="2024" name="Genome Biol. Evol.">
        <title>Chromosome-level genome assembly of the viviparous eelpout Zoarces viviparus.</title>
        <authorList>
            <person name="Fuhrmann N."/>
            <person name="Brasseur M.V."/>
            <person name="Bakowski C.E."/>
            <person name="Podsiadlowski L."/>
            <person name="Prost S."/>
            <person name="Krehenwinkel H."/>
            <person name="Mayer C."/>
        </authorList>
    </citation>
    <scope>NUCLEOTIDE SEQUENCE [LARGE SCALE GENOMIC DNA]</scope>
    <source>
        <strain evidence="3">NO-MEL_2022_Ind0_liver</strain>
    </source>
</reference>
<evidence type="ECO:0000313" key="4">
    <source>
        <dbReference type="Proteomes" id="UP001488805"/>
    </source>
</evidence>
<sequence length="720" mass="83295">MSRPRSRSPRYRRFPWDEPDFDPHKVVAELDGNPSQRSHCSREDPEEHWNYVREDMHPEAPRRTSPFPDDRHFGHQRHPNQEEFYRQRPSPRHSVTSFDEDRRLSALRDDGGGGGGGGGGRCRGEFRELFQRYENRERFLHSPPRLARENLPLTPRPHPDHQQREPGISSRREEQGRGRGRFRDLSPSGRSEDQRGGAGRERGRKPAHGPYRDRRREDSHQERNPTFKRQRREMDDATHLGYRNEEDFGVDSPRDRFGGDTRHSGPLVVEHDHGIAASKEPSRWEQFDDRRDLDPDFDRQRSPCSVSSSQERFRTTDSRLDDREDARGRQDNWRDPNYHDSRRNRAPQERPNPVRYGNREGPVNHRGNGGPQPARGQFSRGQGGRTGPPRTQPRVQPSSQGYQDLPHEDQRPGYRNFRGDVNEDPGDAEPDWAEEERHLQRNILDPKMPRQRQRGWSHQKSTNMAVVTEETLTIKVDMSRPVNNNSSLCYSSDRQLSLDLVNVGRQRLDFLPMLEHSGTYRESAAHTGAFAQDIIMLVHHVKEYFRDDGVSLSERFSAPQTGGFSEDESEELTLDERFSSNRGFSLNMNSLLDDDDEHLFSRLGVLQPVRGPGDLRHDLERRRQERLEGVKVTISGSSMSQRPPGPSSEPGFEYSDQDEMSQTEDEGFSSWSEEQSRRRDGLAGPRRGAPYAGQRRNTRPVNPIGPMRRPNHHNPDGPNW</sequence>
<feature type="compositionally biased region" description="Gly residues" evidence="2">
    <location>
        <begin position="112"/>
        <end position="121"/>
    </location>
</feature>
<protein>
    <recommendedName>
        <fullName evidence="5">BCLAF1 and THRAP3 family member 3-like</fullName>
    </recommendedName>
</protein>
<dbReference type="GO" id="GO:0003677">
    <property type="term" value="F:DNA binding"/>
    <property type="evidence" value="ECO:0007669"/>
    <property type="project" value="TreeGrafter"/>
</dbReference>
<organism evidence="3 4">
    <name type="scientific">Zoarces viviparus</name>
    <name type="common">Viviparous eelpout</name>
    <name type="synonym">Blennius viviparus</name>
    <dbReference type="NCBI Taxonomy" id="48416"/>
    <lineage>
        <taxon>Eukaryota</taxon>
        <taxon>Metazoa</taxon>
        <taxon>Chordata</taxon>
        <taxon>Craniata</taxon>
        <taxon>Vertebrata</taxon>
        <taxon>Euteleostomi</taxon>
        <taxon>Actinopterygii</taxon>
        <taxon>Neopterygii</taxon>
        <taxon>Teleostei</taxon>
        <taxon>Neoteleostei</taxon>
        <taxon>Acanthomorphata</taxon>
        <taxon>Eupercaria</taxon>
        <taxon>Perciformes</taxon>
        <taxon>Cottioidei</taxon>
        <taxon>Zoarcales</taxon>
        <taxon>Zoarcidae</taxon>
        <taxon>Zoarcinae</taxon>
        <taxon>Zoarces</taxon>
    </lineage>
</organism>
<dbReference type="Pfam" id="PF15440">
    <property type="entry name" value="THRAP3_BCLAF1"/>
    <property type="match status" value="1"/>
</dbReference>
<feature type="compositionally biased region" description="Basic and acidic residues" evidence="2">
    <location>
        <begin position="157"/>
        <end position="201"/>
    </location>
</feature>
<dbReference type="GO" id="GO:0003712">
    <property type="term" value="F:transcription coregulator activity"/>
    <property type="evidence" value="ECO:0007669"/>
    <property type="project" value="TreeGrafter"/>
</dbReference>
<dbReference type="GO" id="GO:0045944">
    <property type="term" value="P:positive regulation of transcription by RNA polymerase II"/>
    <property type="evidence" value="ECO:0007669"/>
    <property type="project" value="TreeGrafter"/>
</dbReference>
<dbReference type="InterPro" id="IPR029199">
    <property type="entry name" value="THRAP3_BCLAF1"/>
</dbReference>
<feature type="compositionally biased region" description="Basic and acidic residues" evidence="2">
    <location>
        <begin position="99"/>
        <end position="111"/>
    </location>
</feature>
<comment type="caution">
    <text evidence="3">The sequence shown here is derived from an EMBL/GenBank/DDBJ whole genome shotgun (WGS) entry which is preliminary data.</text>
</comment>
<evidence type="ECO:0000313" key="3">
    <source>
        <dbReference type="EMBL" id="KAK9527428.1"/>
    </source>
</evidence>
<dbReference type="PANTHER" id="PTHR15268">
    <property type="entry name" value="THRAP3/BCLAF1"/>
    <property type="match status" value="1"/>
</dbReference>
<feature type="compositionally biased region" description="Acidic residues" evidence="2">
    <location>
        <begin position="655"/>
        <end position="667"/>
    </location>
</feature>
<feature type="region of interest" description="Disordered" evidence="2">
    <location>
        <begin position="136"/>
        <end position="434"/>
    </location>
</feature>
<proteinExistence type="inferred from homology"/>
<dbReference type="Proteomes" id="UP001488805">
    <property type="component" value="Unassembled WGS sequence"/>
</dbReference>
<evidence type="ECO:0008006" key="5">
    <source>
        <dbReference type="Google" id="ProtNLM"/>
    </source>
</evidence>
<feature type="compositionally biased region" description="Basic and acidic residues" evidence="2">
    <location>
        <begin position="232"/>
        <end position="301"/>
    </location>
</feature>
<gene>
    <name evidence="3" type="ORF">VZT92_013992</name>
</gene>
<keyword evidence="4" id="KW-1185">Reference proteome</keyword>
<comment type="similarity">
    <text evidence="1">Belongs to the BCLAF1/THRAP3 family.</text>
</comment>
<feature type="region of interest" description="Disordered" evidence="2">
    <location>
        <begin position="610"/>
        <end position="720"/>
    </location>
</feature>
<dbReference type="GO" id="GO:0016592">
    <property type="term" value="C:mediator complex"/>
    <property type="evidence" value="ECO:0007669"/>
    <property type="project" value="TreeGrafter"/>
</dbReference>
<feature type="compositionally biased region" description="Basic and acidic residues" evidence="2">
    <location>
        <begin position="405"/>
        <end position="421"/>
    </location>
</feature>
<feature type="compositionally biased region" description="Basic and acidic residues" evidence="2">
    <location>
        <begin position="40"/>
        <end position="86"/>
    </location>
</feature>
<feature type="compositionally biased region" description="Acidic residues" evidence="2">
    <location>
        <begin position="422"/>
        <end position="434"/>
    </location>
</feature>
<feature type="compositionally biased region" description="Basic and acidic residues" evidence="2">
    <location>
        <begin position="311"/>
        <end position="348"/>
    </location>
</feature>
<feature type="compositionally biased region" description="Basic residues" evidence="2">
    <location>
        <begin position="1"/>
        <end position="13"/>
    </location>
</feature>
<dbReference type="AlphaFoldDB" id="A0AAW1EYB5"/>
<evidence type="ECO:0000256" key="2">
    <source>
        <dbReference type="SAM" id="MobiDB-lite"/>
    </source>
</evidence>
<feature type="region of interest" description="Disordered" evidence="2">
    <location>
        <begin position="1"/>
        <end position="123"/>
    </location>
</feature>
<feature type="compositionally biased region" description="Low complexity" evidence="2">
    <location>
        <begin position="387"/>
        <end position="397"/>
    </location>
</feature>
<accession>A0AAW1EYB5</accession>
<name>A0AAW1EYB5_ZOAVI</name>
<feature type="compositionally biased region" description="Basic and acidic residues" evidence="2">
    <location>
        <begin position="613"/>
        <end position="629"/>
    </location>
</feature>
<dbReference type="PANTHER" id="PTHR15268:SF17">
    <property type="entry name" value="BCLAF1 AND THRAP3 FAMILY MEMBER 3"/>
    <property type="match status" value="1"/>
</dbReference>
<feature type="compositionally biased region" description="Basic and acidic residues" evidence="2">
    <location>
        <begin position="210"/>
        <end position="225"/>
    </location>
</feature>
<evidence type="ECO:0000256" key="1">
    <source>
        <dbReference type="ARBA" id="ARBA00006481"/>
    </source>
</evidence>
<dbReference type="EMBL" id="JBCEZU010000112">
    <property type="protein sequence ID" value="KAK9527428.1"/>
    <property type="molecule type" value="Genomic_DNA"/>
</dbReference>